<protein>
    <submittedName>
        <fullName evidence="1">Uncharacterized protein</fullName>
    </submittedName>
</protein>
<evidence type="ECO:0000313" key="1">
    <source>
        <dbReference type="EMBL" id="MBW0522366.1"/>
    </source>
</evidence>
<accession>A0A9Q3EP28</accession>
<evidence type="ECO:0000313" key="2">
    <source>
        <dbReference type="Proteomes" id="UP000765509"/>
    </source>
</evidence>
<proteinExistence type="predicted"/>
<reference evidence="1" key="1">
    <citation type="submission" date="2021-03" db="EMBL/GenBank/DDBJ databases">
        <title>Draft genome sequence of rust myrtle Austropuccinia psidii MF-1, a brazilian biotype.</title>
        <authorList>
            <person name="Quecine M.C."/>
            <person name="Pachon D.M.R."/>
            <person name="Bonatelli M.L."/>
            <person name="Correr F.H."/>
            <person name="Franceschini L.M."/>
            <person name="Leite T.F."/>
            <person name="Margarido G.R.A."/>
            <person name="Almeida C.A."/>
            <person name="Ferrarezi J.A."/>
            <person name="Labate C.A."/>
        </authorList>
    </citation>
    <scope>NUCLEOTIDE SEQUENCE</scope>
    <source>
        <strain evidence="1">MF-1</strain>
    </source>
</reference>
<dbReference type="AlphaFoldDB" id="A0A9Q3EP28"/>
<comment type="caution">
    <text evidence="1">The sequence shown here is derived from an EMBL/GenBank/DDBJ whole genome shotgun (WGS) entry which is preliminary data.</text>
</comment>
<dbReference type="Proteomes" id="UP000765509">
    <property type="component" value="Unassembled WGS sequence"/>
</dbReference>
<organism evidence="1 2">
    <name type="scientific">Austropuccinia psidii MF-1</name>
    <dbReference type="NCBI Taxonomy" id="1389203"/>
    <lineage>
        <taxon>Eukaryota</taxon>
        <taxon>Fungi</taxon>
        <taxon>Dikarya</taxon>
        <taxon>Basidiomycota</taxon>
        <taxon>Pucciniomycotina</taxon>
        <taxon>Pucciniomycetes</taxon>
        <taxon>Pucciniales</taxon>
        <taxon>Sphaerophragmiaceae</taxon>
        <taxon>Austropuccinia</taxon>
    </lineage>
</organism>
<keyword evidence="2" id="KW-1185">Reference proteome</keyword>
<gene>
    <name evidence="1" type="ORF">O181_062081</name>
</gene>
<sequence>MLPQHPEYMTPLLPPHPLTHPSLYFPTPTCSALNISLQPHHHISPFTPAKSPLLLQRLTDLTPTLPTHPYVSTQPPNPLCRLQSLCFSSAT</sequence>
<dbReference type="EMBL" id="AVOT02029511">
    <property type="protein sequence ID" value="MBW0522366.1"/>
    <property type="molecule type" value="Genomic_DNA"/>
</dbReference>
<name>A0A9Q3EP28_9BASI</name>